<dbReference type="Proteomes" id="UP000499080">
    <property type="component" value="Unassembled WGS sequence"/>
</dbReference>
<sequence>MLNPIPYKIFAPCLPDILWMFAKCLSSHENNPEVPGVVELKSFIMQLVCESIYTDKSAVKLRDSPLSDAITLYTALKYAAKESLQQSSKIYLVALNQPLCVMSREIVGSMSDDHLFRAVVVARLGGFYMLMSYMGCSIDQTKWQEVDCKTCYVYFIS</sequence>
<evidence type="ECO:0000313" key="2">
    <source>
        <dbReference type="Proteomes" id="UP000499080"/>
    </source>
</evidence>
<protein>
    <submittedName>
        <fullName evidence="1">Uncharacterized protein</fullName>
    </submittedName>
</protein>
<accession>A0A4Y2AHM2</accession>
<dbReference type="OrthoDB" id="6753017at2759"/>
<gene>
    <name evidence="1" type="ORF">AVEN_92501_1</name>
</gene>
<evidence type="ECO:0000313" key="1">
    <source>
        <dbReference type="EMBL" id="GBL79288.1"/>
    </source>
</evidence>
<organism evidence="1 2">
    <name type="scientific">Araneus ventricosus</name>
    <name type="common">Orbweaver spider</name>
    <name type="synonym">Epeira ventricosa</name>
    <dbReference type="NCBI Taxonomy" id="182803"/>
    <lineage>
        <taxon>Eukaryota</taxon>
        <taxon>Metazoa</taxon>
        <taxon>Ecdysozoa</taxon>
        <taxon>Arthropoda</taxon>
        <taxon>Chelicerata</taxon>
        <taxon>Arachnida</taxon>
        <taxon>Araneae</taxon>
        <taxon>Araneomorphae</taxon>
        <taxon>Entelegynae</taxon>
        <taxon>Araneoidea</taxon>
        <taxon>Araneidae</taxon>
        <taxon>Araneus</taxon>
    </lineage>
</organism>
<keyword evidence="2" id="KW-1185">Reference proteome</keyword>
<name>A0A4Y2AHM2_ARAVE</name>
<comment type="caution">
    <text evidence="1">The sequence shown here is derived from an EMBL/GenBank/DDBJ whole genome shotgun (WGS) entry which is preliminary data.</text>
</comment>
<reference evidence="1 2" key="1">
    <citation type="journal article" date="2019" name="Sci. Rep.">
        <title>Orb-weaving spider Araneus ventricosus genome elucidates the spidroin gene catalogue.</title>
        <authorList>
            <person name="Kono N."/>
            <person name="Nakamura H."/>
            <person name="Ohtoshi R."/>
            <person name="Moran D.A.P."/>
            <person name="Shinohara A."/>
            <person name="Yoshida Y."/>
            <person name="Fujiwara M."/>
            <person name="Mori M."/>
            <person name="Tomita M."/>
            <person name="Arakawa K."/>
        </authorList>
    </citation>
    <scope>NUCLEOTIDE SEQUENCE [LARGE SCALE GENOMIC DNA]</scope>
</reference>
<dbReference type="EMBL" id="BGPR01000018">
    <property type="protein sequence ID" value="GBL79288.1"/>
    <property type="molecule type" value="Genomic_DNA"/>
</dbReference>
<dbReference type="AlphaFoldDB" id="A0A4Y2AHM2"/>
<proteinExistence type="predicted"/>